<dbReference type="PANTHER" id="PTHR15197:SF0">
    <property type="entry name" value="COILIN"/>
    <property type="match status" value="1"/>
</dbReference>
<dbReference type="Ensembl" id="ENSGWIT00000036786.1">
    <property type="protein sequence ID" value="ENSGWIP00000033761.1"/>
    <property type="gene ID" value="ENSGWIG00000017436.1"/>
</dbReference>
<dbReference type="InterPro" id="IPR031722">
    <property type="entry name" value="Coilin_N"/>
</dbReference>
<feature type="compositionally biased region" description="Basic residues" evidence="1">
    <location>
        <begin position="163"/>
        <end position="172"/>
    </location>
</feature>
<evidence type="ECO:0000313" key="4">
    <source>
        <dbReference type="Ensembl" id="ENSGWIP00000033761.1"/>
    </source>
</evidence>
<evidence type="ECO:0000259" key="3">
    <source>
        <dbReference type="Pfam" id="PF23086"/>
    </source>
</evidence>
<dbReference type="Pfam" id="PF15862">
    <property type="entry name" value="Coilin_N"/>
    <property type="match status" value="1"/>
</dbReference>
<evidence type="ECO:0000256" key="1">
    <source>
        <dbReference type="SAM" id="MobiDB-lite"/>
    </source>
</evidence>
<dbReference type="Pfam" id="PF23086">
    <property type="entry name" value="Tudor_Coilin"/>
    <property type="match status" value="1"/>
</dbReference>
<keyword evidence="5" id="KW-1185">Reference proteome</keyword>
<evidence type="ECO:0000259" key="2">
    <source>
        <dbReference type="Pfam" id="PF15862"/>
    </source>
</evidence>
<dbReference type="GO" id="GO:0000387">
    <property type="term" value="P:spliceosomal snRNP assembly"/>
    <property type="evidence" value="ECO:0007669"/>
    <property type="project" value="TreeGrafter"/>
</dbReference>
<evidence type="ECO:0008006" key="6">
    <source>
        <dbReference type="Google" id="ProtNLM"/>
    </source>
</evidence>
<dbReference type="GO" id="GO:0030620">
    <property type="term" value="F:U2 snRNA binding"/>
    <property type="evidence" value="ECO:0007669"/>
    <property type="project" value="TreeGrafter"/>
</dbReference>
<feature type="region of interest" description="Disordered" evidence="1">
    <location>
        <begin position="322"/>
        <end position="360"/>
    </location>
</feature>
<proteinExistence type="predicted"/>
<accession>A0A8C5GQD8</accession>
<dbReference type="InterPro" id="IPR056398">
    <property type="entry name" value="Tudor_Coilin"/>
</dbReference>
<sequence>MAAPGLIRLRLVFDYPPPSAADCRRCWLLVDRSRCRVVADVESLVRERFNFSRWSVFSLFVEECYLPSTESVHVLRDNDCVRCVCVCVCVCNLCVCVFSVKVDYLSPSDELSCSPHPTVDRRQKKRLRDGGEDEERVEPVERKRKKRKAGSEERSRGEDGEKKKKKKNKKAKTVSEGSVPLGSDDPQKQEIQPKKKKKKNRGPEPTPPAAVSTTSRKLTVTPPKVSANGSMTKQSSTKSSSTKAPLKTKSNAAPSSSSDTDSSSTAVETSESSSKPLLNGLQKGAAPTLDLPDANSEEEIQLVIHTPVLGLGRGNFGRGFIPRGRGDGRGRVEGRGRGYRGHNISMNGTKEAPTETSIPVKLQNGAPPTAKQDYSSMPLLAGPPQVGQKIAFKLLELSESYTPEVSEYKEGKIISFNPVTKQIELELLTALAAPTEPGKFDLVYQNADGSESVEYAVSRSSRVTERWESLLEPRLVLHTPLQESLP</sequence>
<feature type="compositionally biased region" description="Basic and acidic residues" evidence="1">
    <location>
        <begin position="324"/>
        <end position="336"/>
    </location>
</feature>
<reference evidence="4" key="2">
    <citation type="submission" date="2025-08" db="UniProtKB">
        <authorList>
            <consortium name="Ensembl"/>
        </authorList>
    </citation>
    <scope>IDENTIFICATION</scope>
</reference>
<feature type="compositionally biased region" description="Basic and acidic residues" evidence="1">
    <location>
        <begin position="149"/>
        <end position="162"/>
    </location>
</feature>
<name>A0A8C5GQD8_GOUWI</name>
<feature type="domain" description="Coilin tudor" evidence="3">
    <location>
        <begin position="371"/>
        <end position="465"/>
    </location>
</feature>
<dbReference type="AlphaFoldDB" id="A0A8C5GQD8"/>
<dbReference type="GO" id="GO:0015030">
    <property type="term" value="C:Cajal body"/>
    <property type="evidence" value="ECO:0007669"/>
    <property type="project" value="TreeGrafter"/>
</dbReference>
<feature type="domain" description="Coilin N-terminal" evidence="2">
    <location>
        <begin position="7"/>
        <end position="170"/>
    </location>
</feature>
<reference evidence="4" key="1">
    <citation type="submission" date="2020-06" db="EMBL/GenBank/DDBJ databases">
        <authorList>
            <consortium name="Wellcome Sanger Institute Data Sharing"/>
        </authorList>
    </citation>
    <scope>NUCLEOTIDE SEQUENCE [LARGE SCALE GENOMIC DNA]</scope>
</reference>
<evidence type="ECO:0000313" key="5">
    <source>
        <dbReference type="Proteomes" id="UP000694680"/>
    </source>
</evidence>
<dbReference type="Proteomes" id="UP000694680">
    <property type="component" value="Chromosome 8"/>
</dbReference>
<organism evidence="4 5">
    <name type="scientific">Gouania willdenowi</name>
    <name type="common">Blunt-snouted clingfish</name>
    <name type="synonym">Lepadogaster willdenowi</name>
    <dbReference type="NCBI Taxonomy" id="441366"/>
    <lineage>
        <taxon>Eukaryota</taxon>
        <taxon>Metazoa</taxon>
        <taxon>Chordata</taxon>
        <taxon>Craniata</taxon>
        <taxon>Vertebrata</taxon>
        <taxon>Euteleostomi</taxon>
        <taxon>Actinopterygii</taxon>
        <taxon>Neopterygii</taxon>
        <taxon>Teleostei</taxon>
        <taxon>Neoteleostei</taxon>
        <taxon>Acanthomorphata</taxon>
        <taxon>Ovalentaria</taxon>
        <taxon>Blenniimorphae</taxon>
        <taxon>Blenniiformes</taxon>
        <taxon>Gobiesocoidei</taxon>
        <taxon>Gobiesocidae</taxon>
        <taxon>Gobiesocinae</taxon>
        <taxon>Gouania</taxon>
    </lineage>
</organism>
<reference evidence="4" key="3">
    <citation type="submission" date="2025-09" db="UniProtKB">
        <authorList>
            <consortium name="Ensembl"/>
        </authorList>
    </citation>
    <scope>IDENTIFICATION</scope>
</reference>
<dbReference type="PANTHER" id="PTHR15197">
    <property type="entry name" value="COILIN P80"/>
    <property type="match status" value="1"/>
</dbReference>
<feature type="region of interest" description="Disordered" evidence="1">
    <location>
        <begin position="109"/>
        <end position="293"/>
    </location>
</feature>
<feature type="compositionally biased region" description="Low complexity" evidence="1">
    <location>
        <begin position="230"/>
        <end position="274"/>
    </location>
</feature>
<protein>
    <recommendedName>
        <fullName evidence="6">Coilin</fullName>
    </recommendedName>
</protein>
<dbReference type="InterPro" id="IPR024822">
    <property type="entry name" value="Coilin"/>
</dbReference>
<gene>
    <name evidence="4" type="primary">coil</name>
</gene>
<dbReference type="GO" id="GO:0030619">
    <property type="term" value="F:U1 snRNA binding"/>
    <property type="evidence" value="ECO:0007669"/>
    <property type="project" value="TreeGrafter"/>
</dbReference>